<evidence type="ECO:0000313" key="2">
    <source>
        <dbReference type="EMBL" id="SHK32682.1"/>
    </source>
</evidence>
<name>A0A1M6RJP9_9BURK</name>
<dbReference type="STRING" id="169427.SAMN05192548_101911"/>
<dbReference type="Pfam" id="PF13460">
    <property type="entry name" value="NAD_binding_10"/>
    <property type="match status" value="1"/>
</dbReference>
<evidence type="ECO:0000259" key="1">
    <source>
        <dbReference type="Pfam" id="PF13460"/>
    </source>
</evidence>
<dbReference type="RefSeq" id="WP_073430032.1">
    <property type="nucleotide sequence ID" value="NZ_CADFGY010000019.1"/>
</dbReference>
<proteinExistence type="predicted"/>
<dbReference type="EMBL" id="FRAB01000019">
    <property type="protein sequence ID" value="SHK32682.1"/>
    <property type="molecule type" value="Genomic_DNA"/>
</dbReference>
<evidence type="ECO:0000313" key="3">
    <source>
        <dbReference type="Proteomes" id="UP000184395"/>
    </source>
</evidence>
<accession>A0A1M6RJP9</accession>
<feature type="domain" description="NAD(P)-binding" evidence="1">
    <location>
        <begin position="11"/>
        <end position="200"/>
    </location>
</feature>
<dbReference type="SUPFAM" id="SSF51735">
    <property type="entry name" value="NAD(P)-binding Rossmann-fold domains"/>
    <property type="match status" value="1"/>
</dbReference>
<dbReference type="InterPro" id="IPR051606">
    <property type="entry name" value="Polyketide_Oxido-like"/>
</dbReference>
<dbReference type="Gene3D" id="3.40.50.720">
    <property type="entry name" value="NAD(P)-binding Rossmann-like Domain"/>
    <property type="match status" value="1"/>
</dbReference>
<dbReference type="PANTHER" id="PTHR43355:SF2">
    <property type="entry name" value="FLAVIN REDUCTASE (NADPH)"/>
    <property type="match status" value="1"/>
</dbReference>
<dbReference type="GO" id="GO:0016646">
    <property type="term" value="F:oxidoreductase activity, acting on the CH-NH group of donors, NAD or NADP as acceptor"/>
    <property type="evidence" value="ECO:0007669"/>
    <property type="project" value="TreeGrafter"/>
</dbReference>
<dbReference type="InterPro" id="IPR036291">
    <property type="entry name" value="NAD(P)-bd_dom_sf"/>
</dbReference>
<sequence>MSKQLKIALFGTTGTIGSRIAAEAARRGHEVTALARNPARVPADVANLKAAQADLLDAASVGAAVRGHDVVASAYAPPQGDEAALATATRALVEGVRAAGVKRLVVVGGAGSLEVAPGKQLVDTEGFPVAYKPVALAHRDAFDYYRGVADLDWTFFAPAALIAPGERTGQFRTGTGALLADAEGNSRISAEDYAIAFVDELEQGRFVRQIATVAY</sequence>
<dbReference type="Proteomes" id="UP000184395">
    <property type="component" value="Unassembled WGS sequence"/>
</dbReference>
<reference evidence="2 3" key="1">
    <citation type="submission" date="2016-11" db="EMBL/GenBank/DDBJ databases">
        <authorList>
            <person name="Jaros S."/>
            <person name="Januszkiewicz K."/>
            <person name="Wedrychowicz H."/>
        </authorList>
    </citation>
    <scope>NUCLEOTIDE SEQUENCE [LARGE SCALE GENOMIC DNA]</scope>
    <source>
        <strain evidence="2 3">LMG 20594</strain>
    </source>
</reference>
<dbReference type="InterPro" id="IPR016040">
    <property type="entry name" value="NAD(P)-bd_dom"/>
</dbReference>
<gene>
    <name evidence="2" type="ORF">SAMN05192548_101911</name>
</gene>
<organism evidence="2 3">
    <name type="scientific">Paraburkholderia terricola</name>
    <dbReference type="NCBI Taxonomy" id="169427"/>
    <lineage>
        <taxon>Bacteria</taxon>
        <taxon>Pseudomonadati</taxon>
        <taxon>Pseudomonadota</taxon>
        <taxon>Betaproteobacteria</taxon>
        <taxon>Burkholderiales</taxon>
        <taxon>Burkholderiaceae</taxon>
        <taxon>Paraburkholderia</taxon>
    </lineage>
</organism>
<dbReference type="CDD" id="cd05244">
    <property type="entry name" value="BVR-B_like_SDR_a"/>
    <property type="match status" value="1"/>
</dbReference>
<dbReference type="AlphaFoldDB" id="A0A1M6RJP9"/>
<dbReference type="OrthoDB" id="7352421at2"/>
<protein>
    <recommendedName>
        <fullName evidence="1">NAD(P)-binding domain-containing protein</fullName>
    </recommendedName>
</protein>
<dbReference type="PANTHER" id="PTHR43355">
    <property type="entry name" value="FLAVIN REDUCTASE (NADPH)"/>
    <property type="match status" value="1"/>
</dbReference>